<evidence type="ECO:0000313" key="4">
    <source>
        <dbReference type="Proteomes" id="UP001056384"/>
    </source>
</evidence>
<feature type="compositionally biased region" description="Basic and acidic residues" evidence="1">
    <location>
        <begin position="447"/>
        <end position="457"/>
    </location>
</feature>
<feature type="transmembrane region" description="Helical" evidence="2">
    <location>
        <begin position="21"/>
        <end position="44"/>
    </location>
</feature>
<dbReference type="Proteomes" id="UP001056384">
    <property type="component" value="Chromosome 2"/>
</dbReference>
<feature type="compositionally biased region" description="Low complexity" evidence="1">
    <location>
        <begin position="350"/>
        <end position="362"/>
    </location>
</feature>
<feature type="region of interest" description="Disordered" evidence="1">
    <location>
        <begin position="240"/>
        <end position="267"/>
    </location>
</feature>
<evidence type="ECO:0000256" key="1">
    <source>
        <dbReference type="SAM" id="MobiDB-lite"/>
    </source>
</evidence>
<evidence type="ECO:0000313" key="3">
    <source>
        <dbReference type="EMBL" id="USW50287.1"/>
    </source>
</evidence>
<keyword evidence="2" id="KW-0472">Membrane</keyword>
<keyword evidence="2" id="KW-0812">Transmembrane</keyword>
<evidence type="ECO:0000256" key="2">
    <source>
        <dbReference type="SAM" id="Phobius"/>
    </source>
</evidence>
<feature type="region of interest" description="Disordered" evidence="1">
    <location>
        <begin position="408"/>
        <end position="475"/>
    </location>
</feature>
<proteinExistence type="predicted"/>
<protein>
    <submittedName>
        <fullName evidence="3">Uncharacterized protein</fullName>
    </submittedName>
</protein>
<feature type="compositionally biased region" description="Polar residues" evidence="1">
    <location>
        <begin position="240"/>
        <end position="251"/>
    </location>
</feature>
<gene>
    <name evidence="3" type="ORF">Slin15195_G036060</name>
</gene>
<feature type="region of interest" description="Disordered" evidence="1">
    <location>
        <begin position="325"/>
        <end position="362"/>
    </location>
</feature>
<feature type="transmembrane region" description="Helical" evidence="2">
    <location>
        <begin position="50"/>
        <end position="73"/>
    </location>
</feature>
<dbReference type="EMBL" id="CP099419">
    <property type="protein sequence ID" value="USW50287.1"/>
    <property type="molecule type" value="Genomic_DNA"/>
</dbReference>
<feature type="region of interest" description="Disordered" evidence="1">
    <location>
        <begin position="370"/>
        <end position="389"/>
    </location>
</feature>
<name>A0A9Q9AJ53_9PEZI</name>
<keyword evidence="2" id="KW-1133">Transmembrane helix</keyword>
<feature type="transmembrane region" description="Helical" evidence="2">
    <location>
        <begin position="80"/>
        <end position="108"/>
    </location>
</feature>
<sequence length="475" mass="50595">MALVGPHHIDRSSLTFYSTTVLALIAKVTSTSITTTLATTALVGKSTFSLAIAASIFEIFSLATLLAAIGLFLRRVSRRLILAVWIPGTIACLIGSILAITTLSSALQFKRTSTSNDVGPAEQYTRDLAGAGLAAAVIALIPQGALWAIIWPRKVHNSVLPVEQLLPDQQVKQRTISLHLGSIGLKPGKAIFGAQHEPTSPMSPSYSQFTASGRSSLRNSASQSLRPMTSKTRLILQTSFGPRSSRGTQPDTGIATHPTRSTDEFEHWDTSRVKNSFETSYQKNAAVPRLEPIPGSRPVSPAHPLDGPFGGEAEPEEASVAVAQPQATTNADIEKGSLRNLPRLHTRRGSTPSIASPTSPTTEQHFIHPLFRSESPNPPPATSPGTVITASPYAGQIFSPEFALQSPRLLGSRDGSRPVSPALLSPIRSRPGSVKSYRTVPPSPIEGPHEPLPDRSFSRLVGKQSRPGTPLSPNG</sequence>
<keyword evidence="4" id="KW-1185">Reference proteome</keyword>
<feature type="transmembrane region" description="Helical" evidence="2">
    <location>
        <begin position="128"/>
        <end position="150"/>
    </location>
</feature>
<dbReference type="AlphaFoldDB" id="A0A9Q9AJ53"/>
<reference evidence="3" key="1">
    <citation type="submission" date="2022-06" db="EMBL/GenBank/DDBJ databases">
        <title>Complete genome sequences of two strains of the flax pathogen Septoria linicola.</title>
        <authorList>
            <person name="Lapalu N."/>
            <person name="Simon A."/>
            <person name="Demenou B."/>
            <person name="Paumier D."/>
            <person name="Guillot M.-P."/>
            <person name="Gout L."/>
            <person name="Valade R."/>
        </authorList>
    </citation>
    <scope>NUCLEOTIDE SEQUENCE</scope>
    <source>
        <strain evidence="3">SE15195</strain>
    </source>
</reference>
<organism evidence="3 4">
    <name type="scientific">Septoria linicola</name>
    <dbReference type="NCBI Taxonomy" id="215465"/>
    <lineage>
        <taxon>Eukaryota</taxon>
        <taxon>Fungi</taxon>
        <taxon>Dikarya</taxon>
        <taxon>Ascomycota</taxon>
        <taxon>Pezizomycotina</taxon>
        <taxon>Dothideomycetes</taxon>
        <taxon>Dothideomycetidae</taxon>
        <taxon>Mycosphaerellales</taxon>
        <taxon>Mycosphaerellaceae</taxon>
        <taxon>Septoria</taxon>
    </lineage>
</organism>
<accession>A0A9Q9AJ53</accession>